<keyword evidence="1" id="KW-0479">Metal-binding</keyword>
<dbReference type="SMART" id="SM00717">
    <property type="entry name" value="SANT"/>
    <property type="match status" value="1"/>
</dbReference>
<dbReference type="PANTHER" id="PTHR12374:SF20">
    <property type="entry name" value="TRANSCRIPTIONAL ADAPTER 2-ALPHA"/>
    <property type="match status" value="1"/>
</dbReference>
<evidence type="ECO:0000256" key="1">
    <source>
        <dbReference type="ARBA" id="ARBA00022723"/>
    </source>
</evidence>
<feature type="domain" description="SANT" evidence="8">
    <location>
        <begin position="177"/>
        <end position="230"/>
    </location>
</feature>
<evidence type="ECO:0000259" key="6">
    <source>
        <dbReference type="PROSITE" id="PS50090"/>
    </source>
</evidence>
<dbReference type="InParanoid" id="Q4UHX0"/>
<dbReference type="InterPro" id="IPR055141">
    <property type="entry name" value="TADA2A_B-like_dom"/>
</dbReference>
<dbReference type="GO" id="GO:0006357">
    <property type="term" value="P:regulation of transcription by RNA polymerase II"/>
    <property type="evidence" value="ECO:0007669"/>
    <property type="project" value="TreeGrafter"/>
</dbReference>
<dbReference type="eggNOG" id="KOG0457">
    <property type="taxonomic scope" value="Eukaryota"/>
</dbReference>
<feature type="domain" description="ZZ-type" evidence="7">
    <location>
        <begin position="80"/>
        <end position="154"/>
    </location>
</feature>
<evidence type="ECO:0000313" key="9">
    <source>
        <dbReference type="EMBL" id="CAI73319.1"/>
    </source>
</evidence>
<dbReference type="CDD" id="cd02335">
    <property type="entry name" value="ZZ_ADA2"/>
    <property type="match status" value="1"/>
</dbReference>
<dbReference type="InterPro" id="IPR001005">
    <property type="entry name" value="SANT/Myb"/>
</dbReference>
<evidence type="ECO:0000256" key="4">
    <source>
        <dbReference type="PROSITE-ProRule" id="PRU00228"/>
    </source>
</evidence>
<sequence length="1146" mass="130641">MNNITHYNNDSDHFSDNSSQLVNSAGKSDNGVNDSTVAGKAQKRHPSGSSKSRSSDLKGKNSAQAKSRDSDPSAVIKAIGSYVQCNICTKLCSRNGHIKCAECIDFNICLKCFCSGLERPDDEVLASSFVNVSSKVTEEHHNTHKYIPVGPSNFALFSKGIYLLIKIDYITLNNVLDWSAEQELLLVDAIAKYGLGNWTEVSNMVTMSHSGYKTEEECETHYYQYYLNSPTGPLPDTSNLVYNYDGKPLMVPFRGPRPLQDKPKPVTSNKPQTKPQIIGYWPLRGDFDIEYDNDAELILADMEFRPDDSPEQIELKLSVIEIYNSKLDERIYRKKIIIERGLLDTKSLQQKERKYTTEEKELYNLFRPFLRFQTPEEHDHTIQLIVKERKLRSRLYQLMVWRTLGLETADDIKKYEDKLQRIEFFKDALEKQDSDPSRRHERRLRTSTTETEVSHYTFSHLVNANNANRIRLSDFIDENEIEFCESLHLPPVAYFLAKRVLLQELASNNIYSVDDMCNELRIDGTKQGRIFDFLLMLSPKALRNMEQDVVDLAKVKLDKNGLVDTSNVASQITVDTSTSLEYLKKLTTPSNRQLDPEPKSPHSGIYSEDSDPTELNLRDKSINGILDSDLGSLSVSNRIDSHRYNLAQIQKSNFYTISTKSPGDYRKIDLMYRFYRICNNLKIQNPDKIYNMYLKRLNKRIRLESSNRKLEIIISALYYIDQCLERGNNYTLRDVLLRIPDCKVNLKSFTRFVSKLASELGIKSLPVIDDTLLITNILDQIRLFCSDHIIAIGKDNPQTTTTVINMNELFDLEEIMSSLTSTPTSFDSTNLSCISTDNSQNSVDNILHTTIKHDNILDNDDGVLDHSNEGTNYENTPNKTSNSSNKIPNSDITTVKSPSSNMARDTACYKQVCKSISLNFVKILKLSGRILVLVDETSRKENVLNPQNRVIFACRKTLIASVLFMTFSALKIPVTPNLIIRALNVVKSSFYRNYNKVLSRMMAHFTTKYSCKINDKDNLMSLLHVLLTNNMTTNTNDTVTTVPNTNEKMSDGIVPNIIKKENMLNGRGKSDRKTSFSKTIACLDILTNIHDNGKGNGVIVYERSANRYACRYKIKGKIKRKCFSVNYYGQKNAYELAIAYSKHISN</sequence>
<name>Q4UHX0_THEAN</name>
<dbReference type="GO" id="GO:0003682">
    <property type="term" value="F:chromatin binding"/>
    <property type="evidence" value="ECO:0007669"/>
    <property type="project" value="TreeGrafter"/>
</dbReference>
<feature type="compositionally biased region" description="Polar residues" evidence="5">
    <location>
        <begin position="20"/>
        <end position="36"/>
    </location>
</feature>
<feature type="region of interest" description="Disordered" evidence="5">
    <location>
        <begin position="862"/>
        <end position="898"/>
    </location>
</feature>
<keyword evidence="10" id="KW-1185">Reference proteome</keyword>
<feature type="region of interest" description="Disordered" evidence="5">
    <location>
        <begin position="1"/>
        <end position="70"/>
    </location>
</feature>
<dbReference type="PROSITE" id="PS51293">
    <property type="entry name" value="SANT"/>
    <property type="match status" value="1"/>
</dbReference>
<dbReference type="Pfam" id="PF22941">
    <property type="entry name" value="TADA2A-like_3rd"/>
    <property type="match status" value="1"/>
</dbReference>
<dbReference type="SUPFAM" id="SSF46689">
    <property type="entry name" value="Homeodomain-like"/>
    <property type="match status" value="2"/>
</dbReference>
<dbReference type="PROSITE" id="PS50135">
    <property type="entry name" value="ZF_ZZ_2"/>
    <property type="match status" value="1"/>
</dbReference>
<dbReference type="Proteomes" id="UP000001950">
    <property type="component" value="Chromosome 1"/>
</dbReference>
<feature type="region of interest" description="Disordered" evidence="5">
    <location>
        <begin position="587"/>
        <end position="612"/>
    </location>
</feature>
<dbReference type="GO" id="GO:0005634">
    <property type="term" value="C:nucleus"/>
    <property type="evidence" value="ECO:0007669"/>
    <property type="project" value="TreeGrafter"/>
</dbReference>
<dbReference type="InterPro" id="IPR000433">
    <property type="entry name" value="Znf_ZZ"/>
</dbReference>
<dbReference type="GO" id="GO:0003713">
    <property type="term" value="F:transcription coactivator activity"/>
    <property type="evidence" value="ECO:0007669"/>
    <property type="project" value="TreeGrafter"/>
</dbReference>
<dbReference type="Gene3D" id="1.10.10.60">
    <property type="entry name" value="Homeodomain-like"/>
    <property type="match status" value="1"/>
</dbReference>
<keyword evidence="3" id="KW-0862">Zinc</keyword>
<evidence type="ECO:0000259" key="7">
    <source>
        <dbReference type="PROSITE" id="PS50135"/>
    </source>
</evidence>
<evidence type="ECO:0000256" key="2">
    <source>
        <dbReference type="ARBA" id="ARBA00022771"/>
    </source>
</evidence>
<evidence type="ECO:0000313" key="10">
    <source>
        <dbReference type="Proteomes" id="UP000001950"/>
    </source>
</evidence>
<proteinExistence type="predicted"/>
<dbReference type="InterPro" id="IPR009057">
    <property type="entry name" value="Homeodomain-like_sf"/>
</dbReference>
<dbReference type="STRING" id="5874.Q4UHX0"/>
<evidence type="ECO:0000256" key="3">
    <source>
        <dbReference type="ARBA" id="ARBA00022833"/>
    </source>
</evidence>
<dbReference type="Gene3D" id="1.20.5.2050">
    <property type="match status" value="1"/>
</dbReference>
<dbReference type="GO" id="GO:0008270">
    <property type="term" value="F:zinc ion binding"/>
    <property type="evidence" value="ECO:0007669"/>
    <property type="project" value="UniProtKB-KW"/>
</dbReference>
<gene>
    <name evidence="9" type="ORF">TA06995</name>
</gene>
<protein>
    <submittedName>
        <fullName evidence="9">Transcriptional adaptor (ADA2 homologue), putative</fullName>
    </submittedName>
</protein>
<dbReference type="GO" id="GO:0006338">
    <property type="term" value="P:chromatin remodeling"/>
    <property type="evidence" value="ECO:0007669"/>
    <property type="project" value="TreeGrafter"/>
</dbReference>
<feature type="domain" description="Myb-like" evidence="6">
    <location>
        <begin position="178"/>
        <end position="226"/>
    </location>
</feature>
<dbReference type="PROSITE" id="PS50090">
    <property type="entry name" value="MYB_LIKE"/>
    <property type="match status" value="1"/>
</dbReference>
<dbReference type="InterPro" id="IPR036388">
    <property type="entry name" value="WH-like_DNA-bd_sf"/>
</dbReference>
<dbReference type="RefSeq" id="XP_953996.1">
    <property type="nucleotide sequence ID" value="XM_948903.1"/>
</dbReference>
<dbReference type="Pfam" id="PF00249">
    <property type="entry name" value="Myb_DNA-binding"/>
    <property type="match status" value="1"/>
</dbReference>
<keyword evidence="2 4" id="KW-0863">Zinc-finger</keyword>
<organism evidence="9 10">
    <name type="scientific">Theileria annulata</name>
    <dbReference type="NCBI Taxonomy" id="5874"/>
    <lineage>
        <taxon>Eukaryota</taxon>
        <taxon>Sar</taxon>
        <taxon>Alveolata</taxon>
        <taxon>Apicomplexa</taxon>
        <taxon>Aconoidasida</taxon>
        <taxon>Piroplasmida</taxon>
        <taxon>Theileriidae</taxon>
        <taxon>Theileria</taxon>
    </lineage>
</organism>
<dbReference type="CDD" id="cd00167">
    <property type="entry name" value="SANT"/>
    <property type="match status" value="1"/>
</dbReference>
<evidence type="ECO:0000256" key="5">
    <source>
        <dbReference type="SAM" id="MobiDB-lite"/>
    </source>
</evidence>
<dbReference type="OrthoDB" id="270417at2759"/>
<dbReference type="PANTHER" id="PTHR12374">
    <property type="entry name" value="TRANSCRIPTIONAL ADAPTOR 2 ADA2 -RELATED"/>
    <property type="match status" value="1"/>
</dbReference>
<evidence type="ECO:0000259" key="8">
    <source>
        <dbReference type="PROSITE" id="PS51293"/>
    </source>
</evidence>
<reference evidence="9 10" key="1">
    <citation type="journal article" date="2005" name="Science">
        <title>Genome of the host-cell transforming parasite Theileria annulata compared with T. parva.</title>
        <authorList>
            <person name="Pain A."/>
            <person name="Renauld H."/>
            <person name="Berriman M."/>
            <person name="Murphy L."/>
            <person name="Yeats C.A."/>
            <person name="Weir W."/>
            <person name="Kerhornou A."/>
            <person name="Aslett M."/>
            <person name="Bishop R."/>
            <person name="Bouchier C."/>
            <person name="Cochet M."/>
            <person name="Coulson R.M.R."/>
            <person name="Cronin A."/>
            <person name="de Villiers E.P."/>
            <person name="Fraser A."/>
            <person name="Fosker N."/>
            <person name="Gardner M."/>
            <person name="Goble A."/>
            <person name="Griffiths-Jones S."/>
            <person name="Harris D.E."/>
            <person name="Katzer F."/>
            <person name="Larke N."/>
            <person name="Lord A."/>
            <person name="Maser P."/>
            <person name="McKellar S."/>
            <person name="Mooney P."/>
            <person name="Morton F."/>
            <person name="Nene V."/>
            <person name="O'Neil S."/>
            <person name="Price C."/>
            <person name="Quail M.A."/>
            <person name="Rabbinowitsch E."/>
            <person name="Rawlings N.D."/>
            <person name="Rutter S."/>
            <person name="Saunders D."/>
            <person name="Seeger K."/>
            <person name="Shah T."/>
            <person name="Squares R."/>
            <person name="Squares S."/>
            <person name="Tivey A."/>
            <person name="Walker A.R."/>
            <person name="Woodward J."/>
            <person name="Dobbelaere D.A.E."/>
            <person name="Langsley G."/>
            <person name="Rajandream M.A."/>
            <person name="McKeever D."/>
            <person name="Shiels B."/>
            <person name="Tait A."/>
            <person name="Barrell B.G."/>
            <person name="Hall N."/>
        </authorList>
    </citation>
    <scope>NUCLEOTIDE SEQUENCE [LARGE SCALE GENOMIC DNA]</scope>
    <source>
        <strain evidence="10">Ankara</strain>
    </source>
</reference>
<dbReference type="AlphaFoldDB" id="Q4UHX0"/>
<dbReference type="PROSITE" id="PS01357">
    <property type="entry name" value="ZF_ZZ_1"/>
    <property type="match status" value="1"/>
</dbReference>
<dbReference type="GeneID" id="3864187"/>
<dbReference type="VEuPathDB" id="PiroplasmaDB:TA06995"/>
<dbReference type="InterPro" id="IPR041983">
    <property type="entry name" value="ADA2-like_ZZ"/>
</dbReference>
<dbReference type="SUPFAM" id="SSF57850">
    <property type="entry name" value="RING/U-box"/>
    <property type="match status" value="1"/>
</dbReference>
<dbReference type="EMBL" id="CR940347">
    <property type="protein sequence ID" value="CAI73319.1"/>
    <property type="molecule type" value="Genomic_DNA"/>
</dbReference>
<dbReference type="InterPro" id="IPR017884">
    <property type="entry name" value="SANT_dom"/>
</dbReference>
<dbReference type="Gene3D" id="1.10.10.10">
    <property type="entry name" value="Winged helix-like DNA-binding domain superfamily/Winged helix DNA-binding domain"/>
    <property type="match status" value="1"/>
</dbReference>
<accession>Q4UHX0</accession>
<dbReference type="KEGG" id="tan:TA06995"/>
<feature type="compositionally biased region" description="Low complexity" evidence="5">
    <location>
        <begin position="875"/>
        <end position="890"/>
    </location>
</feature>